<dbReference type="EMBL" id="BLXT01003024">
    <property type="protein sequence ID" value="GFN99826.1"/>
    <property type="molecule type" value="Genomic_DNA"/>
</dbReference>
<feature type="domain" description="EF-hand" evidence="2">
    <location>
        <begin position="68"/>
        <end position="94"/>
    </location>
</feature>
<dbReference type="InterPro" id="IPR002048">
    <property type="entry name" value="EF_hand_dom"/>
</dbReference>
<comment type="caution">
    <text evidence="3">The sequence shown here is derived from an EMBL/GenBank/DDBJ whole genome shotgun (WGS) entry which is preliminary data.</text>
</comment>
<dbReference type="Pfam" id="PF13499">
    <property type="entry name" value="EF-hand_7"/>
    <property type="match status" value="1"/>
</dbReference>
<evidence type="ECO:0000313" key="3">
    <source>
        <dbReference type="EMBL" id="GFN99826.1"/>
    </source>
</evidence>
<accession>A0AAV3ZXM3</accession>
<gene>
    <name evidence="3" type="ORF">PoB_002633200</name>
</gene>
<dbReference type="PROSITE" id="PS00018">
    <property type="entry name" value="EF_HAND_1"/>
    <property type="match status" value="1"/>
</dbReference>
<dbReference type="SUPFAM" id="SSF47473">
    <property type="entry name" value="EF-hand"/>
    <property type="match status" value="1"/>
</dbReference>
<evidence type="ECO:0000256" key="1">
    <source>
        <dbReference type="ARBA" id="ARBA00022837"/>
    </source>
</evidence>
<dbReference type="InterPro" id="IPR011992">
    <property type="entry name" value="EF-hand-dom_pair"/>
</dbReference>
<sequence>MVRPLKYVRLEDYVRLICIFYTSNTDLKVEYVFKVYDSQRKGAIDVAQMYKLLESSIILNHDDDPTIQVKELIDIVILMMDTDHNGKIDLSEFR</sequence>
<proteinExistence type="predicted"/>
<organism evidence="3 4">
    <name type="scientific">Plakobranchus ocellatus</name>
    <dbReference type="NCBI Taxonomy" id="259542"/>
    <lineage>
        <taxon>Eukaryota</taxon>
        <taxon>Metazoa</taxon>
        <taxon>Spiralia</taxon>
        <taxon>Lophotrochozoa</taxon>
        <taxon>Mollusca</taxon>
        <taxon>Gastropoda</taxon>
        <taxon>Heterobranchia</taxon>
        <taxon>Euthyneura</taxon>
        <taxon>Panpulmonata</taxon>
        <taxon>Sacoglossa</taxon>
        <taxon>Placobranchoidea</taxon>
        <taxon>Plakobranchidae</taxon>
        <taxon>Plakobranchus</taxon>
    </lineage>
</organism>
<dbReference type="Gene3D" id="1.10.238.10">
    <property type="entry name" value="EF-hand"/>
    <property type="match status" value="1"/>
</dbReference>
<keyword evidence="1" id="KW-0106">Calcium</keyword>
<evidence type="ECO:0000313" key="4">
    <source>
        <dbReference type="Proteomes" id="UP000735302"/>
    </source>
</evidence>
<dbReference type="InterPro" id="IPR018247">
    <property type="entry name" value="EF_Hand_1_Ca_BS"/>
</dbReference>
<dbReference type="Proteomes" id="UP000735302">
    <property type="component" value="Unassembled WGS sequence"/>
</dbReference>
<evidence type="ECO:0000259" key="2">
    <source>
        <dbReference type="PROSITE" id="PS50222"/>
    </source>
</evidence>
<protein>
    <submittedName>
        <fullName evidence="3">EF-hand calcium-binding domain-containing protein 1</fullName>
    </submittedName>
</protein>
<dbReference type="PROSITE" id="PS50222">
    <property type="entry name" value="EF_HAND_2"/>
    <property type="match status" value="1"/>
</dbReference>
<reference evidence="3 4" key="1">
    <citation type="journal article" date="2021" name="Elife">
        <title>Chloroplast acquisition without the gene transfer in kleptoplastic sea slugs, Plakobranchus ocellatus.</title>
        <authorList>
            <person name="Maeda T."/>
            <person name="Takahashi S."/>
            <person name="Yoshida T."/>
            <person name="Shimamura S."/>
            <person name="Takaki Y."/>
            <person name="Nagai Y."/>
            <person name="Toyoda A."/>
            <person name="Suzuki Y."/>
            <person name="Arimoto A."/>
            <person name="Ishii H."/>
            <person name="Satoh N."/>
            <person name="Nishiyama T."/>
            <person name="Hasebe M."/>
            <person name="Maruyama T."/>
            <person name="Minagawa J."/>
            <person name="Obokata J."/>
            <person name="Shigenobu S."/>
        </authorList>
    </citation>
    <scope>NUCLEOTIDE SEQUENCE [LARGE SCALE GENOMIC DNA]</scope>
</reference>
<dbReference type="GO" id="GO:0005509">
    <property type="term" value="F:calcium ion binding"/>
    <property type="evidence" value="ECO:0007669"/>
    <property type="project" value="InterPro"/>
</dbReference>
<name>A0AAV3ZXM3_9GAST</name>
<keyword evidence="4" id="KW-1185">Reference proteome</keyword>
<dbReference type="AlphaFoldDB" id="A0AAV3ZXM3"/>